<organism evidence="2 3">
    <name type="scientific">Cryptococcus neoformans Tu259-1</name>
    <dbReference type="NCBI Taxonomy" id="1230072"/>
    <lineage>
        <taxon>Eukaryota</taxon>
        <taxon>Fungi</taxon>
        <taxon>Dikarya</taxon>
        <taxon>Basidiomycota</taxon>
        <taxon>Agaricomycotina</taxon>
        <taxon>Tremellomycetes</taxon>
        <taxon>Tremellales</taxon>
        <taxon>Cryptococcaceae</taxon>
        <taxon>Cryptococcus</taxon>
        <taxon>Cryptococcus neoformans species complex</taxon>
    </lineage>
</organism>
<proteinExistence type="predicted"/>
<feature type="compositionally biased region" description="Polar residues" evidence="1">
    <location>
        <begin position="1"/>
        <end position="11"/>
    </location>
</feature>
<dbReference type="Proteomes" id="UP000199727">
    <property type="component" value="Unassembled WGS sequence"/>
</dbReference>
<feature type="compositionally biased region" description="Low complexity" evidence="1">
    <location>
        <begin position="32"/>
        <end position="53"/>
    </location>
</feature>
<accession>A0A854QFG6</accession>
<comment type="caution">
    <text evidence="2">The sequence shown here is derived from an EMBL/GenBank/DDBJ whole genome shotgun (WGS) entry which is preliminary data.</text>
</comment>
<dbReference type="GO" id="GO:1990904">
    <property type="term" value="C:ribonucleoprotein complex"/>
    <property type="evidence" value="ECO:0007669"/>
    <property type="project" value="UniProtKB-KW"/>
</dbReference>
<protein>
    <submittedName>
        <fullName evidence="2">U4/U6 small nuclear ribonucleoprotein PRP3</fullName>
    </submittedName>
</protein>
<gene>
    <name evidence="2" type="ORF">C361_01910</name>
</gene>
<keyword evidence="2" id="KW-0687">Ribonucleoprotein</keyword>
<feature type="region of interest" description="Disordered" evidence="1">
    <location>
        <begin position="1"/>
        <end position="71"/>
    </location>
</feature>
<sequence>MSSRGSPSAKRTGSPRAPSPPAKRHQPAPLDIAAIRAQLAAKKAALQNTAAPAAPGPASLPPKPPAHADVAHKLAAAKARIEALNARAANPYLSGASPPSPSTPCSWAAMPSSPPPRQTGTKSAPCVTATGRWRPSLPL</sequence>
<name>A0A854QFG6_CRYNE</name>
<reference evidence="2 3" key="1">
    <citation type="submission" date="2017-06" db="EMBL/GenBank/DDBJ databases">
        <title>Global population genomics of the pathogenic fungus Cryptococcus neoformans var. grubii.</title>
        <authorList>
            <person name="Cuomo C."/>
            <person name="Litvintseva A."/>
            <person name="Chen Y."/>
            <person name="Young S."/>
            <person name="Zeng Q."/>
            <person name="Chapman S."/>
            <person name="Gujja S."/>
            <person name="Saif S."/>
            <person name="Birren B."/>
        </authorList>
    </citation>
    <scope>NUCLEOTIDE SEQUENCE [LARGE SCALE GENOMIC DNA]</scope>
    <source>
        <strain evidence="2 3">Tu259-1</strain>
    </source>
</reference>
<dbReference type="AlphaFoldDB" id="A0A854QFG6"/>
<dbReference type="EMBL" id="AMKT01000027">
    <property type="protein sequence ID" value="OXG25950.1"/>
    <property type="molecule type" value="Genomic_DNA"/>
</dbReference>
<evidence type="ECO:0000256" key="1">
    <source>
        <dbReference type="SAM" id="MobiDB-lite"/>
    </source>
</evidence>
<evidence type="ECO:0000313" key="2">
    <source>
        <dbReference type="EMBL" id="OXG25950.1"/>
    </source>
</evidence>
<evidence type="ECO:0000313" key="3">
    <source>
        <dbReference type="Proteomes" id="UP000199727"/>
    </source>
</evidence>
<feature type="region of interest" description="Disordered" evidence="1">
    <location>
        <begin position="91"/>
        <end position="139"/>
    </location>
</feature>
<feature type="compositionally biased region" description="Pro residues" evidence="1">
    <location>
        <begin position="54"/>
        <end position="65"/>
    </location>
</feature>